<feature type="region of interest" description="Disordered" evidence="3">
    <location>
        <begin position="319"/>
        <end position="409"/>
    </location>
</feature>
<proteinExistence type="predicted"/>
<evidence type="ECO:0000313" key="4">
    <source>
        <dbReference type="EMBL" id="OAX83156.1"/>
    </source>
</evidence>
<comment type="caution">
    <text evidence="4">The sequence shown here is derived from an EMBL/GenBank/DDBJ whole genome shotgun (WGS) entry which is preliminary data.</text>
</comment>
<evidence type="ECO:0000256" key="1">
    <source>
        <dbReference type="ARBA" id="ARBA00004123"/>
    </source>
</evidence>
<protein>
    <recommendedName>
        <fullName evidence="6">Transcription factor domain-containing protein</fullName>
    </recommendedName>
</protein>
<feature type="compositionally biased region" description="Basic and acidic residues" evidence="3">
    <location>
        <begin position="319"/>
        <end position="333"/>
    </location>
</feature>
<feature type="region of interest" description="Disordered" evidence="3">
    <location>
        <begin position="444"/>
        <end position="489"/>
    </location>
</feature>
<dbReference type="OrthoDB" id="424974at2759"/>
<dbReference type="STRING" id="1658172.A0A1B7P2B1"/>
<evidence type="ECO:0000313" key="5">
    <source>
        <dbReference type="Proteomes" id="UP000091918"/>
    </source>
</evidence>
<dbReference type="PANTHER" id="PTHR31001">
    <property type="entry name" value="UNCHARACTERIZED TRANSCRIPTIONAL REGULATORY PROTEIN"/>
    <property type="match status" value="1"/>
</dbReference>
<dbReference type="CDD" id="cd12148">
    <property type="entry name" value="fungal_TF_MHR"/>
    <property type="match status" value="1"/>
</dbReference>
<organism evidence="4 5">
    <name type="scientific">Emergomyces africanus</name>
    <dbReference type="NCBI Taxonomy" id="1955775"/>
    <lineage>
        <taxon>Eukaryota</taxon>
        <taxon>Fungi</taxon>
        <taxon>Dikarya</taxon>
        <taxon>Ascomycota</taxon>
        <taxon>Pezizomycotina</taxon>
        <taxon>Eurotiomycetes</taxon>
        <taxon>Eurotiomycetidae</taxon>
        <taxon>Onygenales</taxon>
        <taxon>Ajellomycetaceae</taxon>
        <taxon>Emergomyces</taxon>
    </lineage>
</organism>
<accession>A0A1B7P2B1</accession>
<feature type="compositionally biased region" description="Low complexity" evidence="3">
    <location>
        <begin position="446"/>
        <end position="475"/>
    </location>
</feature>
<keyword evidence="5" id="KW-1185">Reference proteome</keyword>
<reference evidence="4 5" key="1">
    <citation type="submission" date="2015-07" db="EMBL/GenBank/DDBJ databases">
        <title>Emmonsia species relationships and genome sequence.</title>
        <authorList>
            <person name="Cuomo C.A."/>
            <person name="Schwartz I.S."/>
            <person name="Kenyon C."/>
            <person name="de Hoog G.S."/>
            <person name="Govender N.P."/>
            <person name="Botha A."/>
            <person name="Moreno L."/>
            <person name="de Vries M."/>
            <person name="Munoz J.F."/>
            <person name="Stielow J.B."/>
        </authorList>
    </citation>
    <scope>NUCLEOTIDE SEQUENCE [LARGE SCALE GENOMIC DNA]</scope>
    <source>
        <strain evidence="4 5">CBS 136260</strain>
    </source>
</reference>
<evidence type="ECO:0008006" key="6">
    <source>
        <dbReference type="Google" id="ProtNLM"/>
    </source>
</evidence>
<dbReference type="GO" id="GO:0005634">
    <property type="term" value="C:nucleus"/>
    <property type="evidence" value="ECO:0007669"/>
    <property type="project" value="UniProtKB-SubCell"/>
</dbReference>
<dbReference type="InterPro" id="IPR050613">
    <property type="entry name" value="Sec_Metabolite_Reg"/>
</dbReference>
<sequence length="535" mass="61471">MGFHRDPEEYGLGPVETHVRRMIWYHLCFLDIRTSESHGPRLSIRREDFSTKFPLNIDDKDLTVPSPIPLADKPQWTDMTFIRIRFECHELQRIINVDRLRIEKRAVSLTHVLGKIEAFRRAATAKFCPLFHVPSPKPIQRVAQLLLSYYLNRTYISLLHRYHTGVTPFVPDRLRQIILTSGTQQMEDVIELETNPDYKAWAWYWGAFNQWHTAFLLLVEVHQHPLRKEADRIWRCLYYAFETPPSPYEPGREKYSESNRYKLLAHRDRKARQILSQLQQRMIRYRERRKMKIPVSMERAPEAEDLKTRPVLHVQERTKTVDFSEPAEREDRYTAAGGLQAFPRTTHQTSISTPSSHPHPPPMATYSLKSEPYQQPNMHSPPAAMSQWQSQQQQQPPAPPSQLDHVPSFSPQQAQPVQFFSYGPLQSLHNPQYMADYPQRLARGQSLGSETTSSEDSGSSRLWFLPGAASGSAGAAPPPPPATGGMAMADGQDFVKADPQEDLQMLDIDWVSFPVNGASCFSMLYTFGNFARSSS</sequence>
<dbReference type="AlphaFoldDB" id="A0A1B7P2B1"/>
<dbReference type="PANTHER" id="PTHR31001:SF40">
    <property type="entry name" value="ZN(II)2CYS6 TRANSCRIPTION FACTOR (EUROFUNG)"/>
    <property type="match status" value="1"/>
</dbReference>
<dbReference type="Proteomes" id="UP000091918">
    <property type="component" value="Unassembled WGS sequence"/>
</dbReference>
<feature type="compositionally biased region" description="Low complexity" evidence="3">
    <location>
        <begin position="380"/>
        <end position="395"/>
    </location>
</feature>
<evidence type="ECO:0000256" key="2">
    <source>
        <dbReference type="ARBA" id="ARBA00023242"/>
    </source>
</evidence>
<feature type="compositionally biased region" description="Low complexity" evidence="3">
    <location>
        <begin position="345"/>
        <end position="356"/>
    </location>
</feature>
<evidence type="ECO:0000256" key="3">
    <source>
        <dbReference type="SAM" id="MobiDB-lite"/>
    </source>
</evidence>
<name>A0A1B7P2B1_9EURO</name>
<keyword evidence="2" id="KW-0539">Nucleus</keyword>
<comment type="subcellular location">
    <subcellularLocation>
        <location evidence="1">Nucleus</location>
    </subcellularLocation>
</comment>
<gene>
    <name evidence="4" type="ORF">ACJ72_02480</name>
</gene>
<dbReference type="EMBL" id="LGUA01000208">
    <property type="protein sequence ID" value="OAX83156.1"/>
    <property type="molecule type" value="Genomic_DNA"/>
</dbReference>